<dbReference type="InterPro" id="IPR004843">
    <property type="entry name" value="Calcineurin-like_PHP"/>
</dbReference>
<dbReference type="PROSITE" id="PS51841">
    <property type="entry name" value="LTD"/>
    <property type="match status" value="1"/>
</dbReference>
<dbReference type="Pfam" id="PF02872">
    <property type="entry name" value="5_nucleotid_C"/>
    <property type="match status" value="1"/>
</dbReference>
<dbReference type="Pfam" id="PF00149">
    <property type="entry name" value="Metallophos"/>
    <property type="match status" value="1"/>
</dbReference>
<dbReference type="RefSeq" id="WP_192142793.1">
    <property type="nucleotide sequence ID" value="NZ_JACYXZ010000002.1"/>
</dbReference>
<dbReference type="PRINTS" id="PR01607">
    <property type="entry name" value="APYRASEFAMLY"/>
</dbReference>
<dbReference type="Gene3D" id="3.60.21.10">
    <property type="match status" value="1"/>
</dbReference>
<keyword evidence="3" id="KW-0378">Hydrolase</keyword>
<evidence type="ECO:0000259" key="2">
    <source>
        <dbReference type="PROSITE" id="PS51841"/>
    </source>
</evidence>
<dbReference type="InterPro" id="IPR001322">
    <property type="entry name" value="Lamin_tail_dom"/>
</dbReference>
<organism evidence="3 4">
    <name type="scientific">Nocardioides donggukensis</name>
    <dbReference type="NCBI Taxonomy" id="2774019"/>
    <lineage>
        <taxon>Bacteria</taxon>
        <taxon>Bacillati</taxon>
        <taxon>Actinomycetota</taxon>
        <taxon>Actinomycetes</taxon>
        <taxon>Propionibacteriales</taxon>
        <taxon>Nocardioidaceae</taxon>
        <taxon>Nocardioides</taxon>
    </lineage>
</organism>
<dbReference type="Gene3D" id="3.60.10.10">
    <property type="entry name" value="Endonuclease/exonuclease/phosphatase"/>
    <property type="match status" value="1"/>
</dbReference>
<dbReference type="Pfam" id="PF16640">
    <property type="entry name" value="Big_3_5"/>
    <property type="match status" value="1"/>
</dbReference>
<dbReference type="CDD" id="cd04486">
    <property type="entry name" value="YhcR_OBF_like"/>
    <property type="match status" value="1"/>
</dbReference>
<protein>
    <submittedName>
        <fullName evidence="3">ExeM/NucH family extracellular endonuclease</fullName>
    </submittedName>
</protein>
<dbReference type="InterPro" id="IPR036415">
    <property type="entry name" value="Lamin_tail_dom_sf"/>
</dbReference>
<keyword evidence="1" id="KW-0732">Signal</keyword>
<dbReference type="InterPro" id="IPR029052">
    <property type="entry name" value="Metallo-depent_PP-like"/>
</dbReference>
<dbReference type="InterPro" id="IPR047971">
    <property type="entry name" value="ExeM-like"/>
</dbReference>
<dbReference type="SUPFAM" id="SSF56300">
    <property type="entry name" value="Metallo-dependent phosphatases"/>
    <property type="match status" value="1"/>
</dbReference>
<dbReference type="InterPro" id="IPR036907">
    <property type="entry name" value="5'-Nucleotdase_C_sf"/>
</dbReference>
<keyword evidence="4" id="KW-1185">Reference proteome</keyword>
<dbReference type="SUPFAM" id="SSF74853">
    <property type="entry name" value="Lamin A/C globular tail domain"/>
    <property type="match status" value="1"/>
</dbReference>
<dbReference type="Gene3D" id="3.90.780.10">
    <property type="entry name" value="5'-Nucleotidase, C-terminal domain"/>
    <property type="match status" value="1"/>
</dbReference>
<sequence length="1650" mass="171768">MIATPLALAAPASANPAGTGLVISEVYGGGGNSGSSFTNDFVEIFNPTGGAISLGGKSIQYRSAGGTGASNNIFALPSVDLPAGKSYLVSGAAGATPSTALPTPDATSSINLSGTGGQVYLAAVPGAIDPNTPPGAAGSTFSSDVIDFVGWGSSTTSFEGTRAAATTNPSSVSRAANGADTDVNSADFTVTNPPTPQNCDCAPPPPEDFVGSIAEIQGTDATVSPYVDATVVTEGVVTATYPTGGLNGFTIQTEGTGGADDATPGASDGIFVYGPGVDESTLSIGDFVEVTGPVSEFNTVTQITADAAGDVVPVEGPFDPVTPLAAAYPTTEADREAHEGELLAPTDDFTVTNTFNTNSFAEVGLATGNTPLRQPTDVADAQDTAAINAVVADNLARGVILDDGSTTNYLTGSDRNTPLPWLSKANPIRVGAQATLNAPVVLSYGFGSWRFQPQQQVTGDGSAVATFENTRTQNQAPAEVGGNLKLATFNVLNYFNTTGTDFVAAGGSCTYFSDRTGDPVGVNSCNPNGPRGAAEAEDFERQQAKIVTAINLLGADIVSLEEIENSVKLLGETDRDDALSALVDALNAEAGEGTWDYAPSPAAEDLPELAEQDVIRTAFIFKPATVDLVGASKVLVGNADFSNAREPLAQAFKAAGASDEDAFGVIVNHFKSKGSGVNDGTGQGNANPDRIAQAQGLSTFADEFATERGIEAVFLTGDFNSYTMEDPLQELYADGYTKIESDTPGEVTYSFSGLAGSLDHVLANEAAEAMVTGADIWNINSPESVAFQYSRHNYNATDFYEPNQFAASDHDPEVVGLSVEAPTDEVQILGINDFHGRIENNAFGEEAGAAVLAGAVKQLRQENPDTVFSAAGDLIGASTFASFIAKDKPTIDALNEAGLEVSAVGNHEFDQGYDDLLNRVMAPYDADTNKFGGAEWEYIGANVHKPGAPESELLEPTWVRDFGDVQVGFVGAVTEHLDELVSPAGIEGVVIEDIVEATNREADRLKSEGVDIVVLLVHEGAATTAYADAVDPASDFGEIVTGVNDEVDAIISGHTHLAYNHAVPVPGWETEGRAVTTRPVVSAGQYGANLNQLLFSVDPGTGEVTGLEQNILDLKEGNSSPNYPADSATRDIVTAAVAEADVLGAEPLGDIAGPFNRARLASGAENRGGESTIGNLVAEAQRWATDTPEAGSAEIAFMNPGGLRANMVGSGDGAYPRTVTFKQAANVQPFANTLVNMDMTGAQIRSVLEEQWQPAGASRPFLRLGTSEGFTYTYDPTADAGSRITQMRLDGRIVRDSDVHSVTVNSFLAAGGDNFGTFADITGKQDTGKIDLSAMVDFMDEFASDSPLPVDYAQRVVGVRTEPFYIDGENVDFSLSSLAMTGAGDLQDNEVEVSLDGELLGTFPVDNSRGATISDEYGTAEVSVRLPEGTPVGTTVLTVTGPTTGTTVQVPVQVRVRRAASEVSVTATPDVLKVKKGTSSLDVTVTSTGGTPAGFVAAYVDGEFATAAPLSEGSATLEVGPFDTVGEKEITVEYIGDLYTEPSSGSTTVTVQKARPKVKVKHKDKRIEVRKERVRLNVQVLADGITGTGEIVFSKGSTVLGSRTLDDGRASMRLPKFGSKGRKTITVSYSGDDLLEPRTVEEVIRVVRRR</sequence>
<dbReference type="PANTHER" id="PTHR11575">
    <property type="entry name" value="5'-NUCLEOTIDASE-RELATED"/>
    <property type="match status" value="1"/>
</dbReference>
<dbReference type="InterPro" id="IPR008334">
    <property type="entry name" value="5'-Nucleotdase_C"/>
</dbReference>
<dbReference type="GO" id="GO:0030288">
    <property type="term" value="C:outer membrane-bounded periplasmic space"/>
    <property type="evidence" value="ECO:0007669"/>
    <property type="project" value="TreeGrafter"/>
</dbReference>
<reference evidence="3" key="1">
    <citation type="submission" date="2020-09" db="EMBL/GenBank/DDBJ databases">
        <title>Nocardioides sp. strain MJB4 16S ribosomal RNA gene Genome sequencing and assembly.</title>
        <authorList>
            <person name="Kim I."/>
        </authorList>
    </citation>
    <scope>NUCLEOTIDE SEQUENCE</scope>
    <source>
        <strain evidence="3">MJB4</strain>
    </source>
</reference>
<dbReference type="GO" id="GO:0008768">
    <property type="term" value="F:UDP-sugar diphosphatase activity"/>
    <property type="evidence" value="ECO:0007669"/>
    <property type="project" value="TreeGrafter"/>
</dbReference>
<comment type="caution">
    <text evidence="3">The sequence shown here is derived from an EMBL/GenBank/DDBJ whole genome shotgun (WGS) entry which is preliminary data.</text>
</comment>
<evidence type="ECO:0000313" key="4">
    <source>
        <dbReference type="Proteomes" id="UP000616839"/>
    </source>
</evidence>
<dbReference type="InterPro" id="IPR006179">
    <property type="entry name" value="5_nucleotidase/apyrase"/>
</dbReference>
<dbReference type="Pfam" id="PF00932">
    <property type="entry name" value="LTD"/>
    <property type="match status" value="1"/>
</dbReference>
<dbReference type="PANTHER" id="PTHR11575:SF24">
    <property type="entry name" value="5'-NUCLEOTIDASE"/>
    <property type="match status" value="1"/>
</dbReference>
<dbReference type="SUPFAM" id="SSF55816">
    <property type="entry name" value="5'-nucleotidase (syn. UDP-sugar hydrolase), C-terminal domain"/>
    <property type="match status" value="1"/>
</dbReference>
<name>A0A927K4A5_9ACTN</name>
<evidence type="ECO:0000313" key="3">
    <source>
        <dbReference type="EMBL" id="MBD8869842.1"/>
    </source>
</evidence>
<proteinExistence type="predicted"/>
<dbReference type="GO" id="GO:0004519">
    <property type="term" value="F:endonuclease activity"/>
    <property type="evidence" value="ECO:0007669"/>
    <property type="project" value="UniProtKB-KW"/>
</dbReference>
<dbReference type="InterPro" id="IPR032109">
    <property type="entry name" value="Big_3_5"/>
</dbReference>
<dbReference type="SUPFAM" id="SSF56219">
    <property type="entry name" value="DNase I-like"/>
    <property type="match status" value="1"/>
</dbReference>
<accession>A0A927K4A5</accession>
<dbReference type="NCBIfam" id="NF033681">
    <property type="entry name" value="ExeM_NucH_DNase"/>
    <property type="match status" value="1"/>
</dbReference>
<keyword evidence="3" id="KW-0540">Nuclease</keyword>
<dbReference type="CDD" id="cd10283">
    <property type="entry name" value="MnuA_DNase1-like"/>
    <property type="match status" value="1"/>
</dbReference>
<evidence type="ECO:0000256" key="1">
    <source>
        <dbReference type="ARBA" id="ARBA00022729"/>
    </source>
</evidence>
<dbReference type="GO" id="GO:0008253">
    <property type="term" value="F:5'-nucleotidase activity"/>
    <property type="evidence" value="ECO:0007669"/>
    <property type="project" value="TreeGrafter"/>
</dbReference>
<keyword evidence="3" id="KW-0255">Endonuclease</keyword>
<dbReference type="InterPro" id="IPR036691">
    <property type="entry name" value="Endo/exonu/phosph_ase_sf"/>
</dbReference>
<feature type="domain" description="LTD" evidence="2">
    <location>
        <begin position="10"/>
        <end position="153"/>
    </location>
</feature>
<gene>
    <name evidence="3" type="ORF">IE331_09420</name>
</gene>
<dbReference type="GO" id="GO:0009166">
    <property type="term" value="P:nucleotide catabolic process"/>
    <property type="evidence" value="ECO:0007669"/>
    <property type="project" value="InterPro"/>
</dbReference>
<dbReference type="EMBL" id="JACYXZ010000002">
    <property type="protein sequence ID" value="MBD8869842.1"/>
    <property type="molecule type" value="Genomic_DNA"/>
</dbReference>
<dbReference type="Proteomes" id="UP000616839">
    <property type="component" value="Unassembled WGS sequence"/>
</dbReference>